<sequence>MRDTDPDLATGSQVELRRHQRIASINSKSRPSGKVISAPGYEPMGPGFDSRLVPWLANALVVLSSTAEDGEIEVRISVGESVKSSSEERRPQTNGPFFCQPASQRLRLEREIIRDPPRWGTRTKWQAHQVLFVGNEEVGASRQTNVTKVDSIITPHSSRRPLDETVVVKHNIQRRGLAPSRRTEAVHGPRGGDDAKEELICGLHWTTGTLLFTLLFWRDVSLHSETLYYQNRKGSCGQESPPAPIMLPYMPFMSQYWPFILTGVVCYLGARFLYHRSVAQDQTQDNSHKECNGKVEYKTPDQVAEEKDEDNMEYEDSIPDLTSALPQDLEHVPLEFNRLPVEESVRRSEEFFIFMNSRRTVRFFSPDTVPVDVIRNIVRAAGTAPSGAHTEPWTYVVVSDDEMKNKIREIVEEEEHINYTKRMGIKWTTDLKPFKTNWVKDYLTTAPYIILVFKQMYSFKDDGTKRIHYYNEMSVSLASGILLAAIHVSRTSVHYNPPNTFYSSCRMEPTN</sequence>
<dbReference type="GO" id="GO:0006570">
    <property type="term" value="P:tyrosine metabolic process"/>
    <property type="evidence" value="ECO:0007669"/>
    <property type="project" value="TreeGrafter"/>
</dbReference>
<keyword evidence="2" id="KW-0285">Flavoprotein</keyword>
<evidence type="ECO:0000256" key="1">
    <source>
        <dbReference type="ARBA" id="ARBA00007118"/>
    </source>
</evidence>
<gene>
    <name evidence="7" type="ORF">TGEB3V08_LOCUS8393</name>
</gene>
<protein>
    <recommendedName>
        <fullName evidence="6">Nitroreductase domain-containing protein</fullName>
    </recommendedName>
</protein>
<dbReference type="EMBL" id="OE843226">
    <property type="protein sequence ID" value="CAD7602557.1"/>
    <property type="molecule type" value="Genomic_DNA"/>
</dbReference>
<dbReference type="GO" id="GO:0005886">
    <property type="term" value="C:plasma membrane"/>
    <property type="evidence" value="ECO:0007669"/>
    <property type="project" value="TreeGrafter"/>
</dbReference>
<evidence type="ECO:0000256" key="3">
    <source>
        <dbReference type="ARBA" id="ARBA00022643"/>
    </source>
</evidence>
<accession>A0A7R9PP36</accession>
<feature type="region of interest" description="Disordered" evidence="5">
    <location>
        <begin position="80"/>
        <end position="99"/>
    </location>
</feature>
<dbReference type="InterPro" id="IPR000415">
    <property type="entry name" value="Nitroreductase-like"/>
</dbReference>
<evidence type="ECO:0000256" key="4">
    <source>
        <dbReference type="ARBA" id="ARBA00023002"/>
    </source>
</evidence>
<dbReference type="AlphaFoldDB" id="A0A7R9PP36"/>
<proteinExistence type="inferred from homology"/>
<keyword evidence="3" id="KW-0288">FMN</keyword>
<keyword evidence="4" id="KW-0560">Oxidoreductase</keyword>
<dbReference type="CDD" id="cd02144">
    <property type="entry name" value="iodotyrosine_dehalogenase"/>
    <property type="match status" value="1"/>
</dbReference>
<reference evidence="7" key="1">
    <citation type="submission" date="2020-11" db="EMBL/GenBank/DDBJ databases">
        <authorList>
            <person name="Tran Van P."/>
        </authorList>
    </citation>
    <scope>NUCLEOTIDE SEQUENCE</scope>
</reference>
<comment type="similarity">
    <text evidence="1">Belongs to the nitroreductase family.</text>
</comment>
<dbReference type="Gene3D" id="3.40.109.10">
    <property type="entry name" value="NADH Oxidase"/>
    <property type="match status" value="1"/>
</dbReference>
<dbReference type="Pfam" id="PF00881">
    <property type="entry name" value="Nitroreductase"/>
    <property type="match status" value="1"/>
</dbReference>
<evidence type="ECO:0000313" key="7">
    <source>
        <dbReference type="EMBL" id="CAD7602557.1"/>
    </source>
</evidence>
<dbReference type="PANTHER" id="PTHR23026:SF90">
    <property type="entry name" value="IODOTYROSINE DEIODINASE 1"/>
    <property type="match status" value="1"/>
</dbReference>
<dbReference type="SUPFAM" id="SSF55469">
    <property type="entry name" value="FMN-dependent nitroreductase-like"/>
    <property type="match status" value="1"/>
</dbReference>
<evidence type="ECO:0000256" key="5">
    <source>
        <dbReference type="SAM" id="MobiDB-lite"/>
    </source>
</evidence>
<organism evidence="7">
    <name type="scientific">Timema genevievae</name>
    <name type="common">Walking stick</name>
    <dbReference type="NCBI Taxonomy" id="629358"/>
    <lineage>
        <taxon>Eukaryota</taxon>
        <taxon>Metazoa</taxon>
        <taxon>Ecdysozoa</taxon>
        <taxon>Arthropoda</taxon>
        <taxon>Hexapoda</taxon>
        <taxon>Insecta</taxon>
        <taxon>Pterygota</taxon>
        <taxon>Neoptera</taxon>
        <taxon>Polyneoptera</taxon>
        <taxon>Phasmatodea</taxon>
        <taxon>Timematodea</taxon>
        <taxon>Timematoidea</taxon>
        <taxon>Timematidae</taxon>
        <taxon>Timema</taxon>
    </lineage>
</organism>
<evidence type="ECO:0000256" key="2">
    <source>
        <dbReference type="ARBA" id="ARBA00022630"/>
    </source>
</evidence>
<dbReference type="GO" id="GO:0140616">
    <property type="term" value="F:iodotyrosine deiodinase activity"/>
    <property type="evidence" value="ECO:0007669"/>
    <property type="project" value="UniProtKB-ARBA"/>
</dbReference>
<dbReference type="InterPro" id="IPR029479">
    <property type="entry name" value="Nitroreductase"/>
</dbReference>
<dbReference type="InterPro" id="IPR050627">
    <property type="entry name" value="Nitroreductase/BluB"/>
</dbReference>
<feature type="domain" description="Nitroreductase" evidence="6">
    <location>
        <begin position="357"/>
        <end position="463"/>
    </location>
</feature>
<evidence type="ECO:0000259" key="6">
    <source>
        <dbReference type="Pfam" id="PF00881"/>
    </source>
</evidence>
<dbReference type="PANTHER" id="PTHR23026">
    <property type="entry name" value="NADPH NITROREDUCTASE"/>
    <property type="match status" value="1"/>
</dbReference>
<name>A0A7R9PP36_TIMGE</name>